<keyword evidence="8" id="KW-0575">Peroxidase</keyword>
<comment type="subcellular location">
    <subcellularLocation>
        <location evidence="1">Cell envelope</location>
    </subcellularLocation>
</comment>
<dbReference type="InterPro" id="IPR036909">
    <property type="entry name" value="Cyt_c-like_dom_sf"/>
</dbReference>
<organism evidence="8 9">
    <name type="scientific">Stappia indica</name>
    <dbReference type="NCBI Taxonomy" id="538381"/>
    <lineage>
        <taxon>Bacteria</taxon>
        <taxon>Pseudomonadati</taxon>
        <taxon>Pseudomonadota</taxon>
        <taxon>Alphaproteobacteria</taxon>
        <taxon>Hyphomicrobiales</taxon>
        <taxon>Stappiaceae</taxon>
        <taxon>Stappia</taxon>
    </lineage>
</organism>
<keyword evidence="2 6" id="KW-0349">Heme</keyword>
<evidence type="ECO:0000256" key="3">
    <source>
        <dbReference type="ARBA" id="ARBA00022723"/>
    </source>
</evidence>
<dbReference type="GO" id="GO:0046872">
    <property type="term" value="F:metal ion binding"/>
    <property type="evidence" value="ECO:0007669"/>
    <property type="project" value="UniProtKB-KW"/>
</dbReference>
<evidence type="ECO:0000259" key="7">
    <source>
        <dbReference type="PROSITE" id="PS51007"/>
    </source>
</evidence>
<dbReference type="SUPFAM" id="SSF46626">
    <property type="entry name" value="Cytochrome c"/>
    <property type="match status" value="2"/>
</dbReference>
<name>A0A285TQN4_9HYPH</name>
<keyword evidence="9" id="KW-1185">Reference proteome</keyword>
<evidence type="ECO:0000313" key="8">
    <source>
        <dbReference type="EMBL" id="SOC25750.1"/>
    </source>
</evidence>
<dbReference type="InterPro" id="IPR004852">
    <property type="entry name" value="Di-haem_cyt_c_peroxidsae"/>
</dbReference>
<dbReference type="GO" id="GO:0004130">
    <property type="term" value="F:cytochrome-c peroxidase activity"/>
    <property type="evidence" value="ECO:0007669"/>
    <property type="project" value="TreeGrafter"/>
</dbReference>
<feature type="domain" description="Cytochrome c" evidence="7">
    <location>
        <begin position="94"/>
        <end position="196"/>
    </location>
</feature>
<dbReference type="Proteomes" id="UP000219331">
    <property type="component" value="Unassembled WGS sequence"/>
</dbReference>
<gene>
    <name evidence="8" type="ORF">SAMN05421512_1156</name>
</gene>
<proteinExistence type="predicted"/>
<dbReference type="RefSeq" id="WP_097176496.1">
    <property type="nucleotide sequence ID" value="NZ_OBML01000015.1"/>
</dbReference>
<reference evidence="8 9" key="1">
    <citation type="submission" date="2017-08" db="EMBL/GenBank/DDBJ databases">
        <authorList>
            <person name="de Groot N.N."/>
        </authorList>
    </citation>
    <scope>NUCLEOTIDE SEQUENCE [LARGE SCALE GENOMIC DNA]</scope>
    <source>
        <strain evidence="8 9">USBA 352</strain>
    </source>
</reference>
<dbReference type="PROSITE" id="PS51007">
    <property type="entry name" value="CYTC"/>
    <property type="match status" value="2"/>
</dbReference>
<protein>
    <submittedName>
        <fullName evidence="8">Cytochrome c peroxidase</fullName>
    </submittedName>
</protein>
<evidence type="ECO:0000256" key="4">
    <source>
        <dbReference type="ARBA" id="ARBA00023002"/>
    </source>
</evidence>
<dbReference type="InterPro" id="IPR009056">
    <property type="entry name" value="Cyt_c-like_dom"/>
</dbReference>
<dbReference type="GO" id="GO:0030313">
    <property type="term" value="C:cell envelope"/>
    <property type="evidence" value="ECO:0007669"/>
    <property type="project" value="UniProtKB-SubCell"/>
</dbReference>
<evidence type="ECO:0000256" key="1">
    <source>
        <dbReference type="ARBA" id="ARBA00004196"/>
    </source>
</evidence>
<dbReference type="PANTHER" id="PTHR30600">
    <property type="entry name" value="CYTOCHROME C PEROXIDASE-RELATED"/>
    <property type="match status" value="1"/>
</dbReference>
<dbReference type="InterPro" id="IPR051395">
    <property type="entry name" value="Cytochrome_c_Peroxidase/MauG"/>
</dbReference>
<dbReference type="EMBL" id="OBML01000015">
    <property type="protein sequence ID" value="SOC25750.1"/>
    <property type="molecule type" value="Genomic_DNA"/>
</dbReference>
<evidence type="ECO:0000256" key="5">
    <source>
        <dbReference type="ARBA" id="ARBA00023004"/>
    </source>
</evidence>
<evidence type="ECO:0000313" key="9">
    <source>
        <dbReference type="Proteomes" id="UP000219331"/>
    </source>
</evidence>
<keyword evidence="3 6" id="KW-0479">Metal-binding</keyword>
<dbReference type="Gene3D" id="1.10.760.10">
    <property type="entry name" value="Cytochrome c-like domain"/>
    <property type="match status" value="2"/>
</dbReference>
<dbReference type="AlphaFoldDB" id="A0A285TQN4"/>
<evidence type="ECO:0000256" key="2">
    <source>
        <dbReference type="ARBA" id="ARBA00022617"/>
    </source>
</evidence>
<accession>A0A285TQN4</accession>
<dbReference type="GO" id="GO:0020037">
    <property type="term" value="F:heme binding"/>
    <property type="evidence" value="ECO:0007669"/>
    <property type="project" value="InterPro"/>
</dbReference>
<dbReference type="STRING" id="538381.GCA_001696535_00946"/>
<dbReference type="Pfam" id="PF03150">
    <property type="entry name" value="CCP_MauG"/>
    <property type="match status" value="1"/>
</dbReference>
<keyword evidence="5 6" id="KW-0408">Iron</keyword>
<evidence type="ECO:0000256" key="6">
    <source>
        <dbReference type="PROSITE-ProRule" id="PRU00433"/>
    </source>
</evidence>
<dbReference type="GO" id="GO:0009055">
    <property type="term" value="F:electron transfer activity"/>
    <property type="evidence" value="ECO:0007669"/>
    <property type="project" value="InterPro"/>
</dbReference>
<dbReference type="OrthoDB" id="9805202at2"/>
<sequence>MPFFRFFMGLWGLCLAVVLLMPALLIQERWQRAGDDRLASTFPSRPDEGDFEALRRAYARPPSEWPRALVEPEVAFVELGPLERRPNPQGTELAKARLGLRLFEDPLLSASGHFSCQSCHNRQLGWGDGLRVSVGHGRQEGRRNAPSLFGVAYRDAFFWDGRAATLEQQAAGPLLSPVEMANDSLEDVVERLRARPDYVRAFGQVYGETTITFSQVADALAAFQRTLERGTRFDRFAAGLPVRFSDEEIWGLNLFRGKAGCANCHFGPLLTDQKMHNLGLTFFRRRLQDLGRYEETGDPQDIGLFRTPPLRHVRLTAPYMHNGIMPRLANVIAFYIQGGGRIRPRNEAEAADPLWPHAARTSPLLKRLDLEQAEIEALIAFLESL</sequence>
<keyword evidence="4" id="KW-0560">Oxidoreductase</keyword>
<feature type="domain" description="Cytochrome c" evidence="7">
    <location>
        <begin position="246"/>
        <end position="385"/>
    </location>
</feature>